<dbReference type="OrthoDB" id="1431247at2759"/>
<keyword evidence="1" id="KW-0346">Stress response</keyword>
<accession>A0A9Q0QY84</accession>
<dbReference type="Pfam" id="PF00011">
    <property type="entry name" value="HSP20"/>
    <property type="match status" value="1"/>
</dbReference>
<dbReference type="InterPro" id="IPR002068">
    <property type="entry name" value="A-crystallin/Hsp20_dom"/>
</dbReference>
<organism evidence="5 6">
    <name type="scientific">Protea cynaroides</name>
    <dbReference type="NCBI Taxonomy" id="273540"/>
    <lineage>
        <taxon>Eukaryota</taxon>
        <taxon>Viridiplantae</taxon>
        <taxon>Streptophyta</taxon>
        <taxon>Embryophyta</taxon>
        <taxon>Tracheophyta</taxon>
        <taxon>Spermatophyta</taxon>
        <taxon>Magnoliopsida</taxon>
        <taxon>Proteales</taxon>
        <taxon>Proteaceae</taxon>
        <taxon>Protea</taxon>
    </lineage>
</organism>
<comment type="similarity">
    <text evidence="2 3">Belongs to the small heat shock protein (HSP20) family.</text>
</comment>
<comment type="caution">
    <text evidence="5">The sequence shown here is derived from an EMBL/GenBank/DDBJ whole genome shotgun (WGS) entry which is preliminary data.</text>
</comment>
<dbReference type="InterPro" id="IPR008978">
    <property type="entry name" value="HSP20-like_chaperone"/>
</dbReference>
<dbReference type="Proteomes" id="UP001141806">
    <property type="component" value="Unassembled WGS sequence"/>
</dbReference>
<sequence>MLGKTLPFQPLQSPLISHLRLQILNRERKKKSRMEFPNFQPASWPFFFNAPVLFSPYFTPENYVHWIETPESHVYSADLSGVKKEEIKVELEDSRYLIIRTQAVDGETEPAKKFMKKFRLPAMVDVNGISAVYDDGVLRVTIPKSFVNRRFRIDPADLPERYEVLAPAA</sequence>
<evidence type="ECO:0000256" key="1">
    <source>
        <dbReference type="ARBA" id="ARBA00023016"/>
    </source>
</evidence>
<protein>
    <recommendedName>
        <fullName evidence="4">SHSP domain-containing protein</fullName>
    </recommendedName>
</protein>
<dbReference type="AlphaFoldDB" id="A0A9Q0QY84"/>
<dbReference type="InterPro" id="IPR031107">
    <property type="entry name" value="Small_HSP"/>
</dbReference>
<dbReference type="EMBL" id="JAMYWD010000003">
    <property type="protein sequence ID" value="KAJ4976483.1"/>
    <property type="molecule type" value="Genomic_DNA"/>
</dbReference>
<evidence type="ECO:0000313" key="5">
    <source>
        <dbReference type="EMBL" id="KAJ4976483.1"/>
    </source>
</evidence>
<evidence type="ECO:0000259" key="4">
    <source>
        <dbReference type="PROSITE" id="PS01031"/>
    </source>
</evidence>
<dbReference type="Gene3D" id="2.60.40.790">
    <property type="match status" value="1"/>
</dbReference>
<evidence type="ECO:0000313" key="6">
    <source>
        <dbReference type="Proteomes" id="UP001141806"/>
    </source>
</evidence>
<dbReference type="PANTHER" id="PTHR11527">
    <property type="entry name" value="HEAT-SHOCK PROTEIN 20 FAMILY MEMBER"/>
    <property type="match status" value="1"/>
</dbReference>
<keyword evidence="6" id="KW-1185">Reference proteome</keyword>
<name>A0A9Q0QY84_9MAGN</name>
<evidence type="ECO:0000256" key="3">
    <source>
        <dbReference type="RuleBase" id="RU003616"/>
    </source>
</evidence>
<gene>
    <name evidence="5" type="ORF">NE237_001589</name>
</gene>
<dbReference type="PROSITE" id="PS01031">
    <property type="entry name" value="SHSP"/>
    <property type="match status" value="1"/>
</dbReference>
<reference evidence="5" key="1">
    <citation type="journal article" date="2023" name="Plant J.">
        <title>The genome of the king protea, Protea cynaroides.</title>
        <authorList>
            <person name="Chang J."/>
            <person name="Duong T.A."/>
            <person name="Schoeman C."/>
            <person name="Ma X."/>
            <person name="Roodt D."/>
            <person name="Barker N."/>
            <person name="Li Z."/>
            <person name="Van de Peer Y."/>
            <person name="Mizrachi E."/>
        </authorList>
    </citation>
    <scope>NUCLEOTIDE SEQUENCE</scope>
    <source>
        <tissue evidence="5">Young leaves</tissue>
    </source>
</reference>
<feature type="domain" description="SHSP" evidence="4">
    <location>
        <begin position="52"/>
        <end position="159"/>
    </location>
</feature>
<dbReference type="SUPFAM" id="SSF49764">
    <property type="entry name" value="HSP20-like chaperones"/>
    <property type="match status" value="1"/>
</dbReference>
<proteinExistence type="inferred from homology"/>
<evidence type="ECO:0000256" key="2">
    <source>
        <dbReference type="PROSITE-ProRule" id="PRU00285"/>
    </source>
</evidence>